<evidence type="ECO:0000256" key="1">
    <source>
        <dbReference type="ARBA" id="ARBA00004120"/>
    </source>
</evidence>
<dbReference type="Proteomes" id="UP000694394">
    <property type="component" value="Chromosome 23"/>
</dbReference>
<keyword evidence="14" id="KW-1185">Reference proteome</keyword>
<reference evidence="13" key="1">
    <citation type="submission" date="2016-12" db="EMBL/GenBank/DDBJ databases">
        <title>Mouse lemur reference genome and diversity panel.</title>
        <authorList>
            <person name="Harris R."/>
            <person name="Larsen P."/>
            <person name="Liu Y."/>
            <person name="Hughes D.S."/>
            <person name="Murali S."/>
            <person name="Raveendran M."/>
            <person name="Korchina V."/>
            <person name="Wang M."/>
            <person name="Jhangiani S."/>
            <person name="Bandaranaike D."/>
            <person name="Bellair M."/>
            <person name="Blankenburg K."/>
            <person name="Chao H."/>
            <person name="Dahdouli M."/>
            <person name="Dinh H."/>
            <person name="Doddapaneni H."/>
            <person name="English A."/>
            <person name="Firestine M."/>
            <person name="Gnanaolivu R."/>
            <person name="Gross S."/>
            <person name="Hernandez B."/>
            <person name="Javaid M."/>
            <person name="Jayaseelan J."/>
            <person name="Jones J."/>
            <person name="Khan Z."/>
            <person name="Kovar C."/>
            <person name="Kurapati P."/>
            <person name="Le B."/>
            <person name="Lee S."/>
            <person name="Li M."/>
            <person name="Mathew T."/>
            <person name="Narasimhan A."/>
            <person name="Ngo D."/>
            <person name="Nguyen L."/>
            <person name="Okwuonu G."/>
            <person name="Ongeri F."/>
            <person name="Osuji N."/>
            <person name="Pu L.-L."/>
            <person name="Puazo M."/>
            <person name="Quiroz J."/>
            <person name="Raj R."/>
            <person name="Rajbhandari K."/>
            <person name="Reid J.G."/>
            <person name="Santibanez J."/>
            <person name="Sexton D."/>
            <person name="Skinner E."/>
            <person name="Vee V."/>
            <person name="Weissenberger G."/>
            <person name="Wu Y."/>
            <person name="Xin Y."/>
            <person name="Han Y."/>
            <person name="Campbell C."/>
            <person name="Brown A."/>
            <person name="Sullivan B."/>
            <person name="Shelton J."/>
            <person name="Brown S."/>
            <person name="Dudchenko O."/>
            <person name="Machol I."/>
            <person name="Durand N."/>
            <person name="Shamim M."/>
            <person name="Lieberman A."/>
            <person name="Muzny D.M."/>
            <person name="Richards S."/>
            <person name="Yoder A."/>
            <person name="Worley K.C."/>
            <person name="Rogers J."/>
            <person name="Gibbs R.A."/>
        </authorList>
    </citation>
    <scope>NUCLEOTIDE SEQUENCE [LARGE SCALE GENOMIC DNA]</scope>
</reference>
<dbReference type="PANTHER" id="PTHR16795">
    <property type="entry name" value="LIMBIN/ELLIS-VAN CREVELD PROTEIN"/>
    <property type="match status" value="1"/>
</dbReference>
<feature type="coiled-coil region" evidence="11">
    <location>
        <begin position="507"/>
        <end position="534"/>
    </location>
</feature>
<keyword evidence="7" id="KW-1133">Transmembrane helix</keyword>
<evidence type="ECO:0000256" key="12">
    <source>
        <dbReference type="SAM" id="MobiDB-lite"/>
    </source>
</evidence>
<keyword evidence="8" id="KW-0472">Membrane</keyword>
<dbReference type="EMBL" id="ABDC03027249">
    <property type="status" value="NOT_ANNOTATED_CDS"/>
    <property type="molecule type" value="Genomic_DNA"/>
</dbReference>
<dbReference type="AlphaFoldDB" id="A0A8C5XDB7"/>
<reference evidence="13" key="3">
    <citation type="submission" date="2025-09" db="UniProtKB">
        <authorList>
            <consortium name="Ensembl"/>
        </authorList>
    </citation>
    <scope>IDENTIFICATION</scope>
</reference>
<keyword evidence="5" id="KW-0963">Cytoplasm</keyword>
<evidence type="ECO:0000256" key="8">
    <source>
        <dbReference type="ARBA" id="ARBA00023136"/>
    </source>
</evidence>
<accession>A0A8C5XDB7</accession>
<organism evidence="13 14">
    <name type="scientific">Microcebus murinus</name>
    <name type="common">Gray mouse lemur</name>
    <name type="synonym">Lemur murinus</name>
    <dbReference type="NCBI Taxonomy" id="30608"/>
    <lineage>
        <taxon>Eukaryota</taxon>
        <taxon>Metazoa</taxon>
        <taxon>Chordata</taxon>
        <taxon>Craniata</taxon>
        <taxon>Vertebrata</taxon>
        <taxon>Euteleostomi</taxon>
        <taxon>Mammalia</taxon>
        <taxon>Eutheria</taxon>
        <taxon>Euarchontoglires</taxon>
        <taxon>Primates</taxon>
        <taxon>Strepsirrhini</taxon>
        <taxon>Lemuriformes</taxon>
        <taxon>Cheirogaleidae</taxon>
        <taxon>Microcebus</taxon>
    </lineage>
</organism>
<keyword evidence="11" id="KW-0175">Coiled coil</keyword>
<evidence type="ECO:0000256" key="2">
    <source>
        <dbReference type="ARBA" id="ARBA00004162"/>
    </source>
</evidence>
<protein>
    <submittedName>
        <fullName evidence="13">EvC ciliary complex subunit 2</fullName>
    </submittedName>
</protein>
<feature type="coiled-coil region" evidence="11">
    <location>
        <begin position="1054"/>
        <end position="1081"/>
    </location>
</feature>
<evidence type="ECO:0000256" key="4">
    <source>
        <dbReference type="ARBA" id="ARBA00022475"/>
    </source>
</evidence>
<evidence type="ECO:0000313" key="13">
    <source>
        <dbReference type="Ensembl" id="ENSMICP00000009607.3"/>
    </source>
</evidence>
<keyword evidence="10" id="KW-0966">Cell projection</keyword>
<dbReference type="GeneTree" id="ENSGT00940000154127"/>
<evidence type="ECO:0000256" key="9">
    <source>
        <dbReference type="ARBA" id="ARBA00023212"/>
    </source>
</evidence>
<evidence type="ECO:0000256" key="7">
    <source>
        <dbReference type="ARBA" id="ARBA00022989"/>
    </source>
</evidence>
<dbReference type="GO" id="GO:0005634">
    <property type="term" value="C:nucleus"/>
    <property type="evidence" value="ECO:0007669"/>
    <property type="project" value="Ensembl"/>
</dbReference>
<feature type="coiled-coil region" evidence="11">
    <location>
        <begin position="1125"/>
        <end position="1152"/>
    </location>
</feature>
<evidence type="ECO:0000256" key="6">
    <source>
        <dbReference type="ARBA" id="ARBA00022692"/>
    </source>
</evidence>
<dbReference type="GO" id="GO:0098797">
    <property type="term" value="C:plasma membrane protein complex"/>
    <property type="evidence" value="ECO:0007669"/>
    <property type="project" value="Ensembl"/>
</dbReference>
<feature type="region of interest" description="Disordered" evidence="12">
    <location>
        <begin position="85"/>
        <end position="118"/>
    </location>
</feature>
<evidence type="ECO:0000256" key="3">
    <source>
        <dbReference type="ARBA" id="ARBA00004309"/>
    </source>
</evidence>
<dbReference type="EMBL" id="ABDC03027250">
    <property type="status" value="NOT_ANNOTATED_CDS"/>
    <property type="molecule type" value="Genomic_DNA"/>
</dbReference>
<keyword evidence="9" id="KW-0206">Cytoskeleton</keyword>
<name>A0A8C5XDB7_MICMU</name>
<dbReference type="GO" id="GO:0060170">
    <property type="term" value="C:ciliary membrane"/>
    <property type="evidence" value="ECO:0007669"/>
    <property type="project" value="UniProtKB-SubCell"/>
</dbReference>
<keyword evidence="4" id="KW-1003">Cell membrane</keyword>
<keyword evidence="6" id="KW-0812">Transmembrane</keyword>
<evidence type="ECO:0000313" key="14">
    <source>
        <dbReference type="Proteomes" id="UP000694394"/>
    </source>
</evidence>
<gene>
    <name evidence="13" type="primary">EVC2</name>
</gene>
<reference evidence="13" key="2">
    <citation type="submission" date="2025-08" db="UniProtKB">
        <authorList>
            <consortium name="Ensembl"/>
        </authorList>
    </citation>
    <scope>IDENTIFICATION</scope>
</reference>
<dbReference type="InterPro" id="IPR026501">
    <property type="entry name" value="Limbin/EVC"/>
</dbReference>
<dbReference type="Pfam" id="PF12297">
    <property type="entry name" value="EVC2_like"/>
    <property type="match status" value="1"/>
</dbReference>
<sequence length="1184" mass="131352">MPAFVPENFRAAPLSMLGGGAGLGSGSSGESTAPATVEVGALQAMSPAGPRGRATWVLAPGLLAVALALGGRGCLSAGPGPLSGSLFAQPPPDPPVAPGAGTSLRTPPGPSGAGPPETAQDLPCMIWSNVESSHFKTAAEAPLGTKFNKKIEAFIPLPTSAAPSGPWTHSLFAFIPPWPKRALFKRESPVAHHLDRDLSREVQGTSENGVIFQKCALVLGQSEAWTARVRLFVGNTRTGLSANLSDLLLLDNITGLAVRESAGNRTAGGLQAFRRTFLQVGDAFEVSYTASLQRGRLATGESLPLPAQLSFRSASPNRTQLKALFTITVEEKITVLPHHGVHAAGFVAAFLSSFVLTWLVLFFAVRCPCLRRSVLARQRVGHHESRAEPWLFTSVDGVNEDLSLNDQMVDILSSEDPGSMLQALEELEIATLNRADADLEACRAQISKDIIALLLKNLSSSGHLSPQVERRLGAVFKKQFLLLENEIQEEYDRKMVALMAECDLETRKKTESQYQREMVAMEEAEELLKCASERSATECSSLLRSLHSREQEQLRKALALQQEEDFAKAHRQLAVFQRNELHSIFFTQIKSAMFKGELKPEAAKMLLQNYSKIQDNVEELMDFFQASKRYHLSKRFGHRACLVRSLQASESRAQGLLSAAAAQLPRLVQKHERAGYLDEDQMEMLLERAQTEVFSIKQKLDNDLKQEKKKLHQKLIIKRRRELLQKHKEQRKAQLSIGEAAEDAGQLLQQWRCTVAEHGAGLEELQERLDQAALDGLRALTLSLSEKATEELRRLQNSALTQELLRRGAPWLFLQQVLEEHGREMAARAEQLEGEARDRDREGVQSVRQRLKEEALEAAVEEQAELRHWERAVFTRLRCAAFSVSEEELLGLQQDIQGCFAQMDRSLALPRIRARVLLQQFQTAWREAECLKLDQALAAPELQQSKVRKPRAKSKSKIDLLKKCIEDKVRLCEEQPPEDLGEKVRGELLRERVQWLEAQEGRFAEALVALQFQKAARDTETLSAYSALLSIQDLLLEELSVSETLTKSACAQILESHSPELQELERKLEEQLTQQEAAQQQQALASWQQWVANGPTLLNEPGEAGPEGQAASLLRQALSRAQQFLEHHQQRLGAEQQRAAALEAELERAETDAFAALRGQVRPRALAARGRPPCVQTRESPTLP</sequence>
<evidence type="ECO:0000256" key="11">
    <source>
        <dbReference type="SAM" id="Coils"/>
    </source>
</evidence>
<evidence type="ECO:0000256" key="10">
    <source>
        <dbReference type="ARBA" id="ARBA00023273"/>
    </source>
</evidence>
<dbReference type="PANTHER" id="PTHR16795:SF14">
    <property type="entry name" value="LIMBIN"/>
    <property type="match status" value="1"/>
</dbReference>
<dbReference type="Ensembl" id="ENSMICT00000010550.3">
    <property type="protein sequence ID" value="ENSMICP00000009607.3"/>
    <property type="gene ID" value="ENSMICG00000010507.3"/>
</dbReference>
<evidence type="ECO:0000256" key="5">
    <source>
        <dbReference type="ARBA" id="ARBA00022490"/>
    </source>
</evidence>
<comment type="subcellular location">
    <subcellularLocation>
        <location evidence="2">Cell membrane</location>
        <topology evidence="2">Single-pass membrane protein</topology>
    </subcellularLocation>
    <subcellularLocation>
        <location evidence="3">Cell projection</location>
        <location evidence="3">Cilium membrane</location>
    </subcellularLocation>
    <subcellularLocation>
        <location evidence="1">Cytoplasm</location>
        <location evidence="1">Cytoskeleton</location>
        <location evidence="1">Cilium basal body</location>
    </subcellularLocation>
</comment>
<dbReference type="InterPro" id="IPR022076">
    <property type="entry name" value="Limbin"/>
</dbReference>
<proteinExistence type="predicted"/>
<dbReference type="GO" id="GO:0007224">
    <property type="term" value="P:smoothened signaling pathway"/>
    <property type="evidence" value="ECO:0007669"/>
    <property type="project" value="Ensembl"/>
</dbReference>